<dbReference type="InterPro" id="IPR001584">
    <property type="entry name" value="Integrase_cat-core"/>
</dbReference>
<dbReference type="NCBIfam" id="NF033563">
    <property type="entry name" value="transpos_IS30"/>
    <property type="match status" value="1"/>
</dbReference>
<dbReference type="PANTHER" id="PTHR10948">
    <property type="entry name" value="TRANSPOSASE"/>
    <property type="match status" value="1"/>
</dbReference>
<proteinExistence type="predicted"/>
<dbReference type="SUPFAM" id="SSF53098">
    <property type="entry name" value="Ribonuclease H-like"/>
    <property type="match status" value="1"/>
</dbReference>
<keyword evidence="3" id="KW-1185">Reference proteome</keyword>
<dbReference type="PANTHER" id="PTHR10948:SF23">
    <property type="entry name" value="TRANSPOSASE INSI FOR INSERTION SEQUENCE ELEMENT IS30A-RELATED"/>
    <property type="match status" value="1"/>
</dbReference>
<dbReference type="GO" id="GO:0015074">
    <property type="term" value="P:DNA integration"/>
    <property type="evidence" value="ECO:0007669"/>
    <property type="project" value="InterPro"/>
</dbReference>
<gene>
    <name evidence="2" type="ORF">EDC37_11930</name>
</gene>
<evidence type="ECO:0000259" key="1">
    <source>
        <dbReference type="PROSITE" id="PS50994"/>
    </source>
</evidence>
<dbReference type="Proteomes" id="UP000295188">
    <property type="component" value="Unassembled WGS sequence"/>
</dbReference>
<dbReference type="PROSITE" id="PS50994">
    <property type="entry name" value="INTEGRASE"/>
    <property type="match status" value="1"/>
</dbReference>
<dbReference type="AlphaFoldDB" id="A0A4R3K307"/>
<dbReference type="GO" id="GO:0004803">
    <property type="term" value="F:transposase activity"/>
    <property type="evidence" value="ECO:0007669"/>
    <property type="project" value="TreeGrafter"/>
</dbReference>
<feature type="domain" description="Integrase catalytic" evidence="1">
    <location>
        <begin position="13"/>
        <end position="179"/>
    </location>
</feature>
<dbReference type="InterPro" id="IPR051917">
    <property type="entry name" value="Transposase-Integrase"/>
</dbReference>
<dbReference type="EMBL" id="SMAA01000019">
    <property type="protein sequence ID" value="TCS77071.1"/>
    <property type="molecule type" value="Genomic_DNA"/>
</dbReference>
<evidence type="ECO:0000313" key="3">
    <source>
        <dbReference type="Proteomes" id="UP000295188"/>
    </source>
</evidence>
<dbReference type="GO" id="GO:0005829">
    <property type="term" value="C:cytosol"/>
    <property type="evidence" value="ECO:0007669"/>
    <property type="project" value="TreeGrafter"/>
</dbReference>
<dbReference type="GO" id="GO:0032196">
    <property type="term" value="P:transposition"/>
    <property type="evidence" value="ECO:0007669"/>
    <property type="project" value="TreeGrafter"/>
</dbReference>
<name>A0A4R3K307_9FIRM</name>
<organism evidence="2 3">
    <name type="scientific">Pectinatus cerevisiiphilus</name>
    <dbReference type="NCBI Taxonomy" id="86956"/>
    <lineage>
        <taxon>Bacteria</taxon>
        <taxon>Bacillati</taxon>
        <taxon>Bacillota</taxon>
        <taxon>Negativicutes</taxon>
        <taxon>Selenomonadales</taxon>
        <taxon>Selenomonadaceae</taxon>
        <taxon>Pectinatus</taxon>
    </lineage>
</organism>
<evidence type="ECO:0000313" key="2">
    <source>
        <dbReference type="EMBL" id="TCS77071.1"/>
    </source>
</evidence>
<reference evidence="2 3" key="1">
    <citation type="submission" date="2019-03" db="EMBL/GenBank/DDBJ databases">
        <title>Genomic Encyclopedia of Type Strains, Phase IV (KMG-IV): sequencing the most valuable type-strain genomes for metagenomic binning, comparative biology and taxonomic classification.</title>
        <authorList>
            <person name="Goeker M."/>
        </authorList>
    </citation>
    <scope>NUCLEOTIDE SEQUENCE [LARGE SCALE GENOMIC DNA]</scope>
    <source>
        <strain evidence="2 3">DSM 20467</strain>
    </source>
</reference>
<dbReference type="InterPro" id="IPR053392">
    <property type="entry name" value="Transposase_IS30-like"/>
</dbReference>
<dbReference type="InterPro" id="IPR036397">
    <property type="entry name" value="RNaseH_sf"/>
</dbReference>
<dbReference type="InterPro" id="IPR012337">
    <property type="entry name" value="RNaseH-like_sf"/>
</dbReference>
<dbReference type="Gene3D" id="3.30.420.10">
    <property type="entry name" value="Ribonuclease H-like superfamily/Ribonuclease H"/>
    <property type="match status" value="1"/>
</dbReference>
<protein>
    <submittedName>
        <fullName evidence="2">Integrase-like protein</fullName>
    </submittedName>
</protein>
<accession>A0A4R3K307</accession>
<dbReference type="GO" id="GO:0003676">
    <property type="term" value="F:nucleic acid binding"/>
    <property type="evidence" value="ECO:0007669"/>
    <property type="project" value="InterPro"/>
</dbReference>
<dbReference type="Pfam" id="PF00665">
    <property type="entry name" value="rve"/>
    <property type="match status" value="1"/>
</dbReference>
<comment type="caution">
    <text evidence="2">The sequence shown here is derived from an EMBL/GenBank/DDBJ whole genome shotgun (WGS) entry which is preliminary data.</text>
</comment>
<sequence>MEPKNRRILGRSIDERPDVVAAHEEFGHWEADTVVGRRQGRESVVFTMVECITDHYIAIKISGRNSAGVSEAMNQLHKLYGERFAQVFKTITADNGPEFQNFSAVEAWGTRVYFAHPYSSWERPRNERHNGMLRAYIPKGKSIEHYTDEEILSFADDLNSRPRRVLGYHSPEDLFDSFLDHVYAC</sequence>